<keyword evidence="5" id="KW-1185">Reference proteome</keyword>
<dbReference type="EMBL" id="JASMWN010000023">
    <property type="protein sequence ID" value="MDU9006408.1"/>
    <property type="molecule type" value="Genomic_DNA"/>
</dbReference>
<dbReference type="InterPro" id="IPR013785">
    <property type="entry name" value="Aldolase_TIM"/>
</dbReference>
<dbReference type="PANTHER" id="PTHR20857">
    <property type="entry name" value="THIAMINE-PHOSPHATE PYROPHOSPHORYLASE"/>
    <property type="match status" value="1"/>
</dbReference>
<reference evidence="5" key="1">
    <citation type="submission" date="2023-05" db="EMBL/GenBank/DDBJ databases">
        <title>Sedimentitalea sp. nov. JM2-8.</title>
        <authorList>
            <person name="Huang J."/>
        </authorList>
    </citation>
    <scope>NUCLEOTIDE SEQUENCE [LARGE SCALE GENOMIC DNA]</scope>
    <source>
        <strain evidence="5">KHS03</strain>
    </source>
</reference>
<feature type="domain" description="Thiamine phosphate synthase/TenI" evidence="3">
    <location>
        <begin position="10"/>
        <end position="170"/>
    </location>
</feature>
<gene>
    <name evidence="4" type="ORF">QO231_21480</name>
</gene>
<dbReference type="InterPro" id="IPR036206">
    <property type="entry name" value="ThiamineP_synth_sf"/>
</dbReference>
<comment type="caution">
    <text evidence="4">The sequence shown here is derived from an EMBL/GenBank/DDBJ whole genome shotgun (WGS) entry which is preliminary data.</text>
</comment>
<proteinExistence type="predicted"/>
<evidence type="ECO:0000313" key="4">
    <source>
        <dbReference type="EMBL" id="MDU9006408.1"/>
    </source>
</evidence>
<dbReference type="InterPro" id="IPR022998">
    <property type="entry name" value="ThiamineP_synth_TenI"/>
</dbReference>
<keyword evidence="2" id="KW-0784">Thiamine biosynthesis</keyword>
<accession>A0ABU3VJP4</accession>
<dbReference type="CDD" id="cd00564">
    <property type="entry name" value="TMP_TenI"/>
    <property type="match status" value="1"/>
</dbReference>
<comment type="pathway">
    <text evidence="1">Cofactor biosynthesis; thiamine diphosphate biosynthesis.</text>
</comment>
<dbReference type="Proteomes" id="UP001255416">
    <property type="component" value="Unassembled WGS sequence"/>
</dbReference>
<dbReference type="PANTHER" id="PTHR20857:SF15">
    <property type="entry name" value="THIAMINE-PHOSPHATE SYNTHASE"/>
    <property type="match status" value="1"/>
</dbReference>
<protein>
    <submittedName>
        <fullName evidence="4">Thiamine phosphate synthase</fullName>
    </submittedName>
</protein>
<dbReference type="Gene3D" id="3.20.20.70">
    <property type="entry name" value="Aldolase class I"/>
    <property type="match status" value="1"/>
</dbReference>
<dbReference type="Pfam" id="PF02581">
    <property type="entry name" value="TMP-TENI"/>
    <property type="match status" value="1"/>
</dbReference>
<evidence type="ECO:0000313" key="5">
    <source>
        <dbReference type="Proteomes" id="UP001255416"/>
    </source>
</evidence>
<evidence type="ECO:0000259" key="3">
    <source>
        <dbReference type="Pfam" id="PF02581"/>
    </source>
</evidence>
<evidence type="ECO:0000256" key="1">
    <source>
        <dbReference type="ARBA" id="ARBA00004948"/>
    </source>
</evidence>
<name>A0ABU3VJP4_9RHOB</name>
<dbReference type="RefSeq" id="WP_316781522.1">
    <property type="nucleotide sequence ID" value="NZ_JASMWN010000023.1"/>
</dbReference>
<dbReference type="SUPFAM" id="SSF51391">
    <property type="entry name" value="Thiamin phosphate synthase"/>
    <property type="match status" value="1"/>
</dbReference>
<organism evidence="4 5">
    <name type="scientific">Sedimentitalea todarodis</name>
    <dbReference type="NCBI Taxonomy" id="1631240"/>
    <lineage>
        <taxon>Bacteria</taxon>
        <taxon>Pseudomonadati</taxon>
        <taxon>Pseudomonadota</taxon>
        <taxon>Alphaproteobacteria</taxon>
        <taxon>Rhodobacterales</taxon>
        <taxon>Paracoccaceae</taxon>
        <taxon>Sedimentitalea</taxon>
    </lineage>
</organism>
<sequence>MDSPDKPQIYLTTPLAFETEPFAETLAHVMDSTEIACVRLALSGRDEDRISRAADTLREITHARDVALVIDDHVVLAERLGLDGVHLTDAAKSVRFARKALGPDAIVGSFCGTSRHDGLTAGEAGADYISFGPVGTTALGDGSVAELDLFQWWSEVIEIPVVAEGGLTPDLLCTFSPITDFFGIGDEIWEADDPAAALSALLKSIGQVR</sequence>
<evidence type="ECO:0000256" key="2">
    <source>
        <dbReference type="ARBA" id="ARBA00022977"/>
    </source>
</evidence>